<name>A0A6J1RRC6_FRAOC</name>
<dbReference type="CDD" id="cd20908">
    <property type="entry name" value="SUF4-like"/>
    <property type="match status" value="1"/>
</dbReference>
<keyword evidence="5" id="KW-0539">Nucleus</keyword>
<evidence type="ECO:0000256" key="2">
    <source>
        <dbReference type="ARBA" id="ARBA00022723"/>
    </source>
</evidence>
<evidence type="ECO:0000256" key="4">
    <source>
        <dbReference type="ARBA" id="ARBA00022833"/>
    </source>
</evidence>
<dbReference type="PROSITE" id="PS00028">
    <property type="entry name" value="ZINC_FINGER_C2H2_1"/>
    <property type="match status" value="2"/>
</dbReference>
<dbReference type="PROSITE" id="PS50808">
    <property type="entry name" value="ZF_BED"/>
    <property type="match status" value="1"/>
</dbReference>
<dbReference type="GO" id="GO:0003677">
    <property type="term" value="F:DNA binding"/>
    <property type="evidence" value="ECO:0007669"/>
    <property type="project" value="InterPro"/>
</dbReference>
<evidence type="ECO:0000256" key="6">
    <source>
        <dbReference type="PROSITE-ProRule" id="PRU00027"/>
    </source>
</evidence>
<dbReference type="AlphaFoldDB" id="A0A6J1RRC6"/>
<feature type="domain" description="BED-type" evidence="8">
    <location>
        <begin position="6"/>
        <end position="65"/>
    </location>
</feature>
<dbReference type="PANTHER" id="PTHR23215">
    <property type="entry name" value="ZINC FINGER PROTEIN 207"/>
    <property type="match status" value="1"/>
</dbReference>
<dbReference type="Proteomes" id="UP000504606">
    <property type="component" value="Unplaced"/>
</dbReference>
<accession>A0A6J1RRC6</accession>
<reference evidence="10" key="1">
    <citation type="submission" date="2025-08" db="UniProtKB">
        <authorList>
            <consortium name="RefSeq"/>
        </authorList>
    </citation>
    <scope>IDENTIFICATION</scope>
    <source>
        <tissue evidence="10">Whole organism</tissue>
    </source>
</reference>
<evidence type="ECO:0000256" key="1">
    <source>
        <dbReference type="ARBA" id="ARBA00004123"/>
    </source>
</evidence>
<keyword evidence="9" id="KW-1185">Reference proteome</keyword>
<evidence type="ECO:0000256" key="3">
    <source>
        <dbReference type="ARBA" id="ARBA00022771"/>
    </source>
</evidence>
<dbReference type="GeneID" id="113201797"/>
<dbReference type="SMART" id="SM00355">
    <property type="entry name" value="ZnF_C2H2"/>
    <property type="match status" value="2"/>
</dbReference>
<protein>
    <submittedName>
        <fullName evidence="10">BUB3-interacting and GLEBS motif-containing protein ZNF207 isoform X1</fullName>
    </submittedName>
</protein>
<feature type="compositionally biased region" description="Low complexity" evidence="7">
    <location>
        <begin position="134"/>
        <end position="169"/>
    </location>
</feature>
<dbReference type="InterPro" id="IPR003656">
    <property type="entry name" value="Znf_BED"/>
</dbReference>
<dbReference type="RefSeq" id="XP_026271502.1">
    <property type="nucleotide sequence ID" value="XM_026415717.2"/>
</dbReference>
<evidence type="ECO:0000256" key="5">
    <source>
        <dbReference type="ARBA" id="ARBA00023242"/>
    </source>
</evidence>
<evidence type="ECO:0000256" key="7">
    <source>
        <dbReference type="SAM" id="MobiDB-lite"/>
    </source>
</evidence>
<evidence type="ECO:0000259" key="8">
    <source>
        <dbReference type="PROSITE" id="PS50808"/>
    </source>
</evidence>
<feature type="region of interest" description="Disordered" evidence="7">
    <location>
        <begin position="309"/>
        <end position="337"/>
    </location>
</feature>
<comment type="subcellular location">
    <subcellularLocation>
        <location evidence="1">Nucleus</location>
    </subcellularLocation>
</comment>
<dbReference type="GO" id="GO:0008270">
    <property type="term" value="F:zinc ion binding"/>
    <property type="evidence" value="ECO:0007669"/>
    <property type="project" value="UniProtKB-KW"/>
</dbReference>
<evidence type="ECO:0000313" key="10">
    <source>
        <dbReference type="RefSeq" id="XP_026271502.1"/>
    </source>
</evidence>
<evidence type="ECO:0000313" key="9">
    <source>
        <dbReference type="Proteomes" id="UP000504606"/>
    </source>
</evidence>
<keyword evidence="4" id="KW-0862">Zinc</keyword>
<dbReference type="GO" id="GO:0005634">
    <property type="term" value="C:nucleus"/>
    <property type="evidence" value="ECO:0007669"/>
    <property type="project" value="UniProtKB-SubCell"/>
</dbReference>
<feature type="region of interest" description="Disordered" evidence="7">
    <location>
        <begin position="90"/>
        <end position="169"/>
    </location>
</feature>
<dbReference type="PANTHER" id="PTHR23215:SF0">
    <property type="entry name" value="BUB3-INTERACTING AND GLEBS MOTIF-CONTAINING PROTEIN ZNF207"/>
    <property type="match status" value="1"/>
</dbReference>
<sequence>MGRKKKKQSKPWCWYCNREFDDEKILIQHQKAKHFKCHICHKRLYTGPGLSIHCLQVHKEAIDKVPNSLPNRCNIEIEIYGMEGIPPEDVKEHEKQKQGKQGQAGRPQSPSSGEDEPAQKKPKSEGLLGNGPAPGMLPHGQMMPGQGPPGMQFQGQFTPGQYGHMGHMGHMGPMMGPPFMAQGFSSRMMGPVGQMPGMTPGQQPGQPNAQTPGKPLFPSAANIATTGTSTPVGADFKPIVTTAQNNAGAIGPVKPTFPAYGDSKENKSTNDAKDAPKVALINTATSTSKIMHPPEDISLEEFRAKLPKYSKSPVKSEPSTTVPAQSPVQSQASENDHRNAAVVAMARFQPRPQMAVSAPGPVPMAPVSTASMMVGPGMMRHAVALGHPIPHAQMLHGGNMNMMRPGPPMGIHPGLIGAAVPQGPSMQQMQHMQHMQQMQQMQQHMQQPMQPHMAMQPHMPHMNPYGGGPPMAFPPMLMHPRFR</sequence>
<gene>
    <name evidence="10" type="primary">LOC113201797</name>
</gene>
<organism evidence="9 10">
    <name type="scientific">Frankliniella occidentalis</name>
    <name type="common">Western flower thrips</name>
    <name type="synonym">Euthrips occidentalis</name>
    <dbReference type="NCBI Taxonomy" id="133901"/>
    <lineage>
        <taxon>Eukaryota</taxon>
        <taxon>Metazoa</taxon>
        <taxon>Ecdysozoa</taxon>
        <taxon>Arthropoda</taxon>
        <taxon>Hexapoda</taxon>
        <taxon>Insecta</taxon>
        <taxon>Pterygota</taxon>
        <taxon>Neoptera</taxon>
        <taxon>Paraneoptera</taxon>
        <taxon>Thysanoptera</taxon>
        <taxon>Terebrantia</taxon>
        <taxon>Thripoidea</taxon>
        <taxon>Thripidae</taxon>
        <taxon>Frankliniella</taxon>
    </lineage>
</organism>
<dbReference type="OrthoDB" id="1306014at2759"/>
<keyword evidence="2" id="KW-0479">Metal-binding</keyword>
<feature type="compositionally biased region" description="Polar residues" evidence="7">
    <location>
        <begin position="317"/>
        <end position="333"/>
    </location>
</feature>
<dbReference type="InterPro" id="IPR013087">
    <property type="entry name" value="Znf_C2H2_type"/>
</dbReference>
<keyword evidence="3 6" id="KW-0863">Zinc-finger</keyword>
<proteinExistence type="predicted"/>
<dbReference type="KEGG" id="foc:113201797"/>